<dbReference type="SMART" id="SM00220">
    <property type="entry name" value="S_TKc"/>
    <property type="match status" value="1"/>
</dbReference>
<dbReference type="PANTHER" id="PTHR47987">
    <property type="entry name" value="OS08G0249100 PROTEIN"/>
    <property type="match status" value="1"/>
</dbReference>
<keyword evidence="3" id="KW-0963">Cytoplasm</keyword>
<feature type="compositionally biased region" description="Low complexity" evidence="14">
    <location>
        <begin position="91"/>
        <end position="103"/>
    </location>
</feature>
<dbReference type="Proteomes" id="UP000636800">
    <property type="component" value="Chromosome 5"/>
</dbReference>
<comment type="subunit">
    <text evidence="12">Interacts with ARAC5 and ARAC10.</text>
</comment>
<dbReference type="GO" id="GO:0004674">
    <property type="term" value="F:protein serine/threonine kinase activity"/>
    <property type="evidence" value="ECO:0007669"/>
    <property type="project" value="UniProtKB-KW"/>
</dbReference>
<dbReference type="Pfam" id="PF00069">
    <property type="entry name" value="Pkinase"/>
    <property type="match status" value="1"/>
</dbReference>
<evidence type="ECO:0000259" key="15">
    <source>
        <dbReference type="PROSITE" id="PS50011"/>
    </source>
</evidence>
<evidence type="ECO:0000256" key="3">
    <source>
        <dbReference type="ARBA" id="ARBA00022490"/>
    </source>
</evidence>
<evidence type="ECO:0000256" key="1">
    <source>
        <dbReference type="ARBA" id="ARBA00004496"/>
    </source>
</evidence>
<gene>
    <name evidence="17" type="ORF">HPP92_010470</name>
    <name evidence="16" type="ORF">HPP92_010629</name>
</gene>
<proteinExistence type="predicted"/>
<evidence type="ECO:0000313" key="16">
    <source>
        <dbReference type="EMBL" id="KAG0479771.1"/>
    </source>
</evidence>
<accession>A0A835R457</accession>
<evidence type="ECO:0000256" key="9">
    <source>
        <dbReference type="ARBA" id="ARBA00022840"/>
    </source>
</evidence>
<organism evidence="17 19">
    <name type="scientific">Vanilla planifolia</name>
    <name type="common">Vanilla</name>
    <dbReference type="NCBI Taxonomy" id="51239"/>
    <lineage>
        <taxon>Eukaryota</taxon>
        <taxon>Viridiplantae</taxon>
        <taxon>Streptophyta</taxon>
        <taxon>Embryophyta</taxon>
        <taxon>Tracheophyta</taxon>
        <taxon>Spermatophyta</taxon>
        <taxon>Magnoliopsida</taxon>
        <taxon>Liliopsida</taxon>
        <taxon>Asparagales</taxon>
        <taxon>Orchidaceae</taxon>
        <taxon>Vanilloideae</taxon>
        <taxon>Vanilleae</taxon>
        <taxon>Vanilla</taxon>
    </lineage>
</organism>
<evidence type="ECO:0000256" key="14">
    <source>
        <dbReference type="SAM" id="MobiDB-lite"/>
    </source>
</evidence>
<dbReference type="FunFam" id="1.10.510.10:FF:000335">
    <property type="entry name" value="receptor-like cytosolic serine/threonine-protein kinase RBK2"/>
    <property type="match status" value="1"/>
</dbReference>
<dbReference type="EMBL" id="JADCNL010000005">
    <property type="protein sequence ID" value="KAG0479771.1"/>
    <property type="molecule type" value="Genomic_DNA"/>
</dbReference>
<dbReference type="OrthoDB" id="4062651at2759"/>
<dbReference type="Gene3D" id="3.30.200.20">
    <property type="entry name" value="Phosphorylase Kinase, domain 1"/>
    <property type="match status" value="1"/>
</dbReference>
<reference evidence="18 19" key="1">
    <citation type="journal article" date="2020" name="Nat. Food">
        <title>A phased Vanilla planifolia genome enables genetic improvement of flavour and production.</title>
        <authorList>
            <person name="Hasing T."/>
            <person name="Tang H."/>
            <person name="Brym M."/>
            <person name="Khazi F."/>
            <person name="Huang T."/>
            <person name="Chambers A.H."/>
        </authorList>
    </citation>
    <scope>NUCLEOTIDE SEQUENCE [LARGE SCALE GENOMIC DNA]</scope>
    <source>
        <tissue evidence="17">Leaf</tissue>
    </source>
</reference>
<dbReference type="InterPro" id="IPR017441">
    <property type="entry name" value="Protein_kinase_ATP_BS"/>
</dbReference>
<name>A0A835R457_VANPL</name>
<evidence type="ECO:0000256" key="4">
    <source>
        <dbReference type="ARBA" id="ARBA00022527"/>
    </source>
</evidence>
<evidence type="ECO:0000313" key="17">
    <source>
        <dbReference type="EMBL" id="KAG0482386.1"/>
    </source>
</evidence>
<evidence type="ECO:0000313" key="18">
    <source>
        <dbReference type="Proteomes" id="UP000636800"/>
    </source>
</evidence>
<comment type="caution">
    <text evidence="17">The sequence shown here is derived from an EMBL/GenBank/DDBJ whole genome shotgun (WGS) entry which is preliminary data.</text>
</comment>
<dbReference type="AlphaFoldDB" id="A0A835R457"/>
<dbReference type="Proteomes" id="UP000639772">
    <property type="component" value="Unassembled WGS sequence"/>
</dbReference>
<dbReference type="PROSITE" id="PS00107">
    <property type="entry name" value="PROTEIN_KINASE_ATP"/>
    <property type="match status" value="1"/>
</dbReference>
<dbReference type="GO" id="GO:0005737">
    <property type="term" value="C:cytoplasm"/>
    <property type="evidence" value="ECO:0007669"/>
    <property type="project" value="UniProtKB-SubCell"/>
</dbReference>
<dbReference type="PROSITE" id="PS00108">
    <property type="entry name" value="PROTEIN_KINASE_ST"/>
    <property type="match status" value="1"/>
</dbReference>
<evidence type="ECO:0000256" key="2">
    <source>
        <dbReference type="ARBA" id="ARBA00012513"/>
    </source>
</evidence>
<dbReference type="PROSITE" id="PS50011">
    <property type="entry name" value="PROTEIN_KINASE_DOM"/>
    <property type="match status" value="1"/>
</dbReference>
<evidence type="ECO:0000256" key="11">
    <source>
        <dbReference type="ARBA" id="ARBA00048679"/>
    </source>
</evidence>
<keyword evidence="4" id="KW-0723">Serine/threonine-protein kinase</keyword>
<dbReference type="SUPFAM" id="SSF56112">
    <property type="entry name" value="Protein kinase-like (PK-like)"/>
    <property type="match status" value="1"/>
</dbReference>
<keyword evidence="5" id="KW-0597">Phosphoprotein</keyword>
<feature type="region of interest" description="Disordered" evidence="14">
    <location>
        <begin position="76"/>
        <end position="106"/>
    </location>
</feature>
<evidence type="ECO:0000256" key="10">
    <source>
        <dbReference type="ARBA" id="ARBA00047899"/>
    </source>
</evidence>
<dbReference type="GO" id="GO:0005524">
    <property type="term" value="F:ATP binding"/>
    <property type="evidence" value="ECO:0007669"/>
    <property type="project" value="UniProtKB-UniRule"/>
</dbReference>
<feature type="domain" description="Protein kinase" evidence="15">
    <location>
        <begin position="186"/>
        <end position="460"/>
    </location>
</feature>
<keyword evidence="7 13" id="KW-0547">Nucleotide-binding</keyword>
<evidence type="ECO:0000256" key="8">
    <source>
        <dbReference type="ARBA" id="ARBA00022777"/>
    </source>
</evidence>
<dbReference type="InterPro" id="IPR011009">
    <property type="entry name" value="Kinase-like_dom_sf"/>
</dbReference>
<evidence type="ECO:0000256" key="6">
    <source>
        <dbReference type="ARBA" id="ARBA00022679"/>
    </source>
</evidence>
<evidence type="ECO:0000256" key="12">
    <source>
        <dbReference type="ARBA" id="ARBA00063228"/>
    </source>
</evidence>
<keyword evidence="6" id="KW-0808">Transferase</keyword>
<dbReference type="GO" id="GO:0051020">
    <property type="term" value="F:GTPase binding"/>
    <property type="evidence" value="ECO:0007669"/>
    <property type="project" value="UniProtKB-ARBA"/>
</dbReference>
<evidence type="ECO:0000256" key="5">
    <source>
        <dbReference type="ARBA" id="ARBA00022553"/>
    </source>
</evidence>
<keyword evidence="8" id="KW-0418">Kinase</keyword>
<dbReference type="EMBL" id="JADCNM010000005">
    <property type="protein sequence ID" value="KAG0482386.1"/>
    <property type="molecule type" value="Genomic_DNA"/>
</dbReference>
<dbReference type="InterPro" id="IPR008271">
    <property type="entry name" value="Ser/Thr_kinase_AS"/>
</dbReference>
<dbReference type="PANTHER" id="PTHR47987:SF13">
    <property type="entry name" value="RECEPTOR-LIKE CYTOSOLIC SERINE_THREONINE-PROTEIN KINASE RBK2"/>
    <property type="match status" value="1"/>
</dbReference>
<evidence type="ECO:0000256" key="7">
    <source>
        <dbReference type="ARBA" id="ARBA00022741"/>
    </source>
</evidence>
<dbReference type="FunFam" id="3.30.200.20:FF:000389">
    <property type="entry name" value="Receptor-like cytosolic serine/threonine-protein kinase RBK1"/>
    <property type="match status" value="1"/>
</dbReference>
<keyword evidence="18" id="KW-1185">Reference proteome</keyword>
<feature type="binding site" evidence="13">
    <location>
        <position position="214"/>
    </location>
    <ligand>
        <name>ATP</name>
        <dbReference type="ChEBI" id="CHEBI:30616"/>
    </ligand>
</feature>
<evidence type="ECO:0000256" key="13">
    <source>
        <dbReference type="PROSITE-ProRule" id="PRU10141"/>
    </source>
</evidence>
<protein>
    <recommendedName>
        <fullName evidence="2">non-specific serine/threonine protein kinase</fullName>
        <ecNumber evidence="2">2.7.11.1</ecNumber>
    </recommendedName>
</protein>
<sequence>MGEGEDPGEASTQRGKVGLVGKFCRKPPRKGLVFPIRFKDPPLISQIFSLLAAASAHDLRSIENFEKVIENAVEELSPRSVPEDGSLPLHSEASSSNPSTSCSETEAMSNNATLWQGIFQSWKKKSLKRLSSFPPFGVPKLVKKKSGRESMDADEPYCGVDNGFCFFGPSLKTFTLSELEYATNNFSEDNLIGKGGYAEVYKGKLEDGQLVAIKRLIRGTPEERTSSFLSELGIIVHIDHPNVAKLVGVGVEEGMHLVLQLSPNGSLENLLHGSKEKLDWGVRYKVAVGSAEGLDYLHERCQKRIIHRDIKPSNILLTEDFEPQICDFGLAKWLPGQMTHHILSCFEGTFGYVAPEYTMHGIVDEKTDVFAFGVLLLELISGREAIDSSQGSLIGWARPIIENDGVRDLVDPSLGDAYDFHQVKKMAETANLCIQHSAILRPEMSQVLKLLRGEEEETSLTKLQPNSFRRRTYSEEIYDMEEYNATRYLSDLSRHKQLALDFQNVAHQNAEENEVLEVREIGLQSESS</sequence>
<dbReference type="EC" id="2.7.11.1" evidence="2"/>
<evidence type="ECO:0000313" key="19">
    <source>
        <dbReference type="Proteomes" id="UP000639772"/>
    </source>
</evidence>
<comment type="subcellular location">
    <subcellularLocation>
        <location evidence="1">Cytoplasm</location>
    </subcellularLocation>
</comment>
<comment type="catalytic activity">
    <reaction evidence="11">
        <text>L-seryl-[protein] + ATP = O-phospho-L-seryl-[protein] + ADP + H(+)</text>
        <dbReference type="Rhea" id="RHEA:17989"/>
        <dbReference type="Rhea" id="RHEA-COMP:9863"/>
        <dbReference type="Rhea" id="RHEA-COMP:11604"/>
        <dbReference type="ChEBI" id="CHEBI:15378"/>
        <dbReference type="ChEBI" id="CHEBI:29999"/>
        <dbReference type="ChEBI" id="CHEBI:30616"/>
        <dbReference type="ChEBI" id="CHEBI:83421"/>
        <dbReference type="ChEBI" id="CHEBI:456216"/>
        <dbReference type="EC" id="2.7.11.1"/>
    </reaction>
</comment>
<dbReference type="Gene3D" id="1.10.510.10">
    <property type="entry name" value="Transferase(Phosphotransferase) domain 1"/>
    <property type="match status" value="1"/>
</dbReference>
<comment type="catalytic activity">
    <reaction evidence="10">
        <text>L-threonyl-[protein] + ATP = O-phospho-L-threonyl-[protein] + ADP + H(+)</text>
        <dbReference type="Rhea" id="RHEA:46608"/>
        <dbReference type="Rhea" id="RHEA-COMP:11060"/>
        <dbReference type="Rhea" id="RHEA-COMP:11605"/>
        <dbReference type="ChEBI" id="CHEBI:15378"/>
        <dbReference type="ChEBI" id="CHEBI:30013"/>
        <dbReference type="ChEBI" id="CHEBI:30616"/>
        <dbReference type="ChEBI" id="CHEBI:61977"/>
        <dbReference type="ChEBI" id="CHEBI:456216"/>
        <dbReference type="EC" id="2.7.11.1"/>
    </reaction>
</comment>
<dbReference type="InterPro" id="IPR046958">
    <property type="entry name" value="RBK1/2/STUNTED"/>
</dbReference>
<keyword evidence="9 13" id="KW-0067">ATP-binding</keyword>
<dbReference type="InterPro" id="IPR000719">
    <property type="entry name" value="Prot_kinase_dom"/>
</dbReference>